<proteinExistence type="predicted"/>
<feature type="region of interest" description="Disordered" evidence="1">
    <location>
        <begin position="91"/>
        <end position="120"/>
    </location>
</feature>
<name>A0A7X0LL93_9BACT</name>
<keyword evidence="2" id="KW-1133">Transmembrane helix</keyword>
<dbReference type="EMBL" id="JACHGY010000001">
    <property type="protein sequence ID" value="MBB6430772.1"/>
    <property type="molecule type" value="Genomic_DNA"/>
</dbReference>
<dbReference type="InterPro" id="IPR019886">
    <property type="entry name" value="Na_symporter_ssu"/>
</dbReference>
<protein>
    <submittedName>
        <fullName evidence="4">Putative solute:sodium symporter small subunit</fullName>
    </submittedName>
</protein>
<evidence type="ECO:0000256" key="1">
    <source>
        <dbReference type="SAM" id="MobiDB-lite"/>
    </source>
</evidence>
<dbReference type="RefSeq" id="WP_184678267.1">
    <property type="nucleotide sequence ID" value="NZ_JACHGY010000001.1"/>
</dbReference>
<evidence type="ECO:0000259" key="3">
    <source>
        <dbReference type="Pfam" id="PF13937"/>
    </source>
</evidence>
<dbReference type="Proteomes" id="UP000541810">
    <property type="component" value="Unassembled WGS sequence"/>
</dbReference>
<keyword evidence="5" id="KW-1185">Reference proteome</keyword>
<evidence type="ECO:0000313" key="5">
    <source>
        <dbReference type="Proteomes" id="UP000541810"/>
    </source>
</evidence>
<keyword evidence="2" id="KW-0472">Membrane</keyword>
<reference evidence="4 5" key="1">
    <citation type="submission" date="2020-08" db="EMBL/GenBank/DDBJ databases">
        <title>Genomic Encyclopedia of Type Strains, Phase IV (KMG-IV): sequencing the most valuable type-strain genomes for metagenomic binning, comparative biology and taxonomic classification.</title>
        <authorList>
            <person name="Goeker M."/>
        </authorList>
    </citation>
    <scope>NUCLEOTIDE SEQUENCE [LARGE SCALE GENOMIC DNA]</scope>
    <source>
        <strain evidence="4 5">DSM 103725</strain>
    </source>
</reference>
<feature type="transmembrane region" description="Helical" evidence="2">
    <location>
        <begin position="20"/>
        <end position="41"/>
    </location>
</feature>
<dbReference type="Pfam" id="PF13937">
    <property type="entry name" value="DUF4212"/>
    <property type="match status" value="1"/>
</dbReference>
<feature type="domain" description="Sodium symporter small subunit" evidence="3">
    <location>
        <begin position="12"/>
        <end position="88"/>
    </location>
</feature>
<dbReference type="NCBIfam" id="TIGR03647">
    <property type="entry name" value="Na_symport_sm"/>
    <property type="match status" value="1"/>
</dbReference>
<comment type="caution">
    <text evidence="4">The sequence shown here is derived from an EMBL/GenBank/DDBJ whole genome shotgun (WGS) entry which is preliminary data.</text>
</comment>
<evidence type="ECO:0000256" key="2">
    <source>
        <dbReference type="SAM" id="Phobius"/>
    </source>
</evidence>
<dbReference type="AlphaFoldDB" id="A0A7X0LL93"/>
<evidence type="ECO:0000313" key="4">
    <source>
        <dbReference type="EMBL" id="MBB6430772.1"/>
    </source>
</evidence>
<organism evidence="4 5">
    <name type="scientific">Algisphaera agarilytica</name>
    <dbReference type="NCBI Taxonomy" id="1385975"/>
    <lineage>
        <taxon>Bacteria</taxon>
        <taxon>Pseudomonadati</taxon>
        <taxon>Planctomycetota</taxon>
        <taxon>Phycisphaerae</taxon>
        <taxon>Phycisphaerales</taxon>
        <taxon>Phycisphaeraceae</taxon>
        <taxon>Algisphaera</taxon>
    </lineage>
</organism>
<feature type="transmembrane region" description="Helical" evidence="2">
    <location>
        <begin position="56"/>
        <end position="79"/>
    </location>
</feature>
<sequence length="120" mass="12931">MSDSADRVSQAKQRYWRRNVTLMVGLLAIWAFVGLGCGILFADKLNDLASVGGVPLGFWFAQQGSIITFVLLILVYAISMNRLDDKYHREIATGSDAAPPRSPDSAKPQAADTDAEGGDA</sequence>
<keyword evidence="2" id="KW-0812">Transmembrane</keyword>
<accession>A0A7X0LL93</accession>
<gene>
    <name evidence="4" type="ORF">HNQ40_002578</name>
</gene>